<evidence type="ECO:0000313" key="11">
    <source>
        <dbReference type="Proteomes" id="UP000685013"/>
    </source>
</evidence>
<evidence type="ECO:0000256" key="3">
    <source>
        <dbReference type="ARBA" id="ARBA00022692"/>
    </source>
</evidence>
<dbReference type="PANTHER" id="PTHR32285">
    <property type="entry name" value="PROTEIN TRICHOME BIREFRINGENCE-LIKE 9-RELATED"/>
    <property type="match status" value="1"/>
</dbReference>
<evidence type="ECO:0000256" key="4">
    <source>
        <dbReference type="ARBA" id="ARBA00022968"/>
    </source>
</evidence>
<dbReference type="GO" id="GO:0005794">
    <property type="term" value="C:Golgi apparatus"/>
    <property type="evidence" value="ECO:0007669"/>
    <property type="project" value="TreeGrafter"/>
</dbReference>
<gene>
    <name evidence="10" type="primary">TBL7</name>
    <name evidence="10" type="ORF">SDJN03_02634</name>
</gene>
<dbReference type="Proteomes" id="UP000685013">
    <property type="component" value="Chromosome 2"/>
</dbReference>
<comment type="caution">
    <text evidence="10">The sequence shown here is derived from an EMBL/GenBank/DDBJ whole genome shotgun (WGS) entry which is preliminary data.</text>
</comment>
<evidence type="ECO:0000259" key="8">
    <source>
        <dbReference type="Pfam" id="PF13839"/>
    </source>
</evidence>
<dbReference type="PANTHER" id="PTHR32285:SF34">
    <property type="entry name" value="PROTEIN TRICHOME BEREFRINGENCE-LIKE 7"/>
    <property type="match status" value="1"/>
</dbReference>
<keyword evidence="3 7" id="KW-0812">Transmembrane</keyword>
<evidence type="ECO:0000256" key="7">
    <source>
        <dbReference type="SAM" id="Phobius"/>
    </source>
</evidence>
<dbReference type="InterPro" id="IPR026057">
    <property type="entry name" value="TBL_C"/>
</dbReference>
<evidence type="ECO:0000256" key="6">
    <source>
        <dbReference type="ARBA" id="ARBA00023136"/>
    </source>
</evidence>
<accession>A0AAV6NZR5</accession>
<reference evidence="10 11" key="1">
    <citation type="journal article" date="2021" name="Hortic Res">
        <title>The domestication of Cucurbita argyrosperma as revealed by the genome of its wild relative.</title>
        <authorList>
            <person name="Barrera-Redondo J."/>
            <person name="Sanchez-de la Vega G."/>
            <person name="Aguirre-Liguori J.A."/>
            <person name="Castellanos-Morales G."/>
            <person name="Gutierrez-Guerrero Y.T."/>
            <person name="Aguirre-Dugua X."/>
            <person name="Aguirre-Planter E."/>
            <person name="Tenaillon M.I."/>
            <person name="Lira-Saade R."/>
            <person name="Eguiarte L.E."/>
        </authorList>
    </citation>
    <scope>NUCLEOTIDE SEQUENCE [LARGE SCALE GENOMIC DNA]</scope>
    <source>
        <strain evidence="10">JBR-2021</strain>
    </source>
</reference>
<dbReference type="AlphaFoldDB" id="A0AAV6NZR5"/>
<dbReference type="InterPro" id="IPR025846">
    <property type="entry name" value="TBL_N"/>
</dbReference>
<organism evidence="10 11">
    <name type="scientific">Cucurbita argyrosperma subsp. sororia</name>
    <dbReference type="NCBI Taxonomy" id="37648"/>
    <lineage>
        <taxon>Eukaryota</taxon>
        <taxon>Viridiplantae</taxon>
        <taxon>Streptophyta</taxon>
        <taxon>Embryophyta</taxon>
        <taxon>Tracheophyta</taxon>
        <taxon>Spermatophyta</taxon>
        <taxon>Magnoliopsida</taxon>
        <taxon>eudicotyledons</taxon>
        <taxon>Gunneridae</taxon>
        <taxon>Pentapetalae</taxon>
        <taxon>rosids</taxon>
        <taxon>fabids</taxon>
        <taxon>Cucurbitales</taxon>
        <taxon>Cucurbitaceae</taxon>
        <taxon>Cucurbiteae</taxon>
        <taxon>Cucurbita</taxon>
    </lineage>
</organism>
<evidence type="ECO:0000256" key="1">
    <source>
        <dbReference type="ARBA" id="ARBA00004167"/>
    </source>
</evidence>
<name>A0AAV6NZR5_9ROSI</name>
<keyword evidence="5 7" id="KW-1133">Transmembrane helix</keyword>
<evidence type="ECO:0000313" key="10">
    <source>
        <dbReference type="EMBL" id="KAG6605317.1"/>
    </source>
</evidence>
<dbReference type="GO" id="GO:0016413">
    <property type="term" value="F:O-acetyltransferase activity"/>
    <property type="evidence" value="ECO:0007669"/>
    <property type="project" value="InterPro"/>
</dbReference>
<dbReference type="Pfam" id="PF13839">
    <property type="entry name" value="PC-Esterase"/>
    <property type="match status" value="1"/>
</dbReference>
<dbReference type="Pfam" id="PF14416">
    <property type="entry name" value="PMR5N"/>
    <property type="match status" value="1"/>
</dbReference>
<dbReference type="InterPro" id="IPR029962">
    <property type="entry name" value="TBL"/>
</dbReference>
<keyword evidence="6 7" id="KW-0472">Membrane</keyword>
<sequence length="441" mass="50466">MVDKMSNLSKNMGFNKSVSFGRRALSSGSPRVSRVGWISRWYHVFIGIGFLVSSLVVITAGYIHVLPALPLSSHHNDVSKSSYSNGSCNMYEGNWILDDSYPLYNATECPFAEKGFDCLGNGRVDQSYLKWRWKPMNCDVPKFDVQNVLEMLRSKRVVFVGDSMSRTQWESLICLLMSGVEDKRSVYEMNGNTITKRIKYLGVRFSSFNFTVEFFRSVFLVQEGPMPKHSPKRVKSALKLDVLDSISSQWIDSDVLVFNTGHWWVPGKLFEIGCYFQVGNSLKLGMSIPTAFEVALRTWASWIEENIDTNRTHVFFRTFEPSHWKDHTFKYCSVTDEPVNETRGREKSIFSDTILEVAKNTKVPINVLRITSMSAFRSDAHVGKWSDNPSVPDCSHWCLPGVPDVWNQILVSYLLTEYDSVVQRTRYHLVASALNQTRYHL</sequence>
<feature type="transmembrane region" description="Helical" evidence="7">
    <location>
        <begin position="41"/>
        <end position="63"/>
    </location>
</feature>
<evidence type="ECO:0000256" key="2">
    <source>
        <dbReference type="ARBA" id="ARBA00007727"/>
    </source>
</evidence>
<protein>
    <submittedName>
        <fullName evidence="10">Protein trichome berefringence-like 7</fullName>
    </submittedName>
</protein>
<dbReference type="EMBL" id="JAGKQH010000002">
    <property type="protein sequence ID" value="KAG6605317.1"/>
    <property type="molecule type" value="Genomic_DNA"/>
</dbReference>
<dbReference type="GO" id="GO:0016020">
    <property type="term" value="C:membrane"/>
    <property type="evidence" value="ECO:0007669"/>
    <property type="project" value="UniProtKB-SubCell"/>
</dbReference>
<evidence type="ECO:0000256" key="5">
    <source>
        <dbReference type="ARBA" id="ARBA00022989"/>
    </source>
</evidence>
<feature type="domain" description="Trichome birefringence-like C-terminal" evidence="8">
    <location>
        <begin position="140"/>
        <end position="412"/>
    </location>
</feature>
<keyword evidence="11" id="KW-1185">Reference proteome</keyword>
<feature type="non-terminal residue" evidence="10">
    <location>
        <position position="1"/>
    </location>
</feature>
<evidence type="ECO:0000259" key="9">
    <source>
        <dbReference type="Pfam" id="PF14416"/>
    </source>
</evidence>
<comment type="similarity">
    <text evidence="2">Belongs to the PC-esterase family. TBL subfamily.</text>
</comment>
<feature type="domain" description="Trichome birefringence-like N-terminal" evidence="9">
    <location>
        <begin position="87"/>
        <end position="139"/>
    </location>
</feature>
<keyword evidence="4" id="KW-0735">Signal-anchor</keyword>
<comment type="subcellular location">
    <subcellularLocation>
        <location evidence="1">Membrane</location>
        <topology evidence="1">Single-pass membrane protein</topology>
    </subcellularLocation>
</comment>
<proteinExistence type="inferred from homology"/>